<feature type="domain" description="OmpR/PhoB-type" evidence="4">
    <location>
        <begin position="66"/>
        <end position="164"/>
    </location>
</feature>
<dbReference type="PANTHER" id="PTHR47691">
    <property type="entry name" value="REGULATOR-RELATED"/>
    <property type="match status" value="1"/>
</dbReference>
<dbReference type="PANTHER" id="PTHR47691:SF3">
    <property type="entry name" value="HTH-TYPE TRANSCRIPTIONAL REGULATOR RV0890C-RELATED"/>
    <property type="match status" value="1"/>
</dbReference>
<keyword evidence="1 2" id="KW-0238">DNA-binding</keyword>
<feature type="DNA-binding region" description="OmpR/PhoB-type" evidence="2">
    <location>
        <begin position="66"/>
        <end position="164"/>
    </location>
</feature>
<dbReference type="EMBL" id="CP133149">
    <property type="protein sequence ID" value="WVT06112.1"/>
    <property type="molecule type" value="Genomic_DNA"/>
</dbReference>
<dbReference type="SMART" id="SM00862">
    <property type="entry name" value="Trans_reg_C"/>
    <property type="match status" value="1"/>
</dbReference>
<feature type="region of interest" description="Disordered" evidence="3">
    <location>
        <begin position="46"/>
        <end position="65"/>
    </location>
</feature>
<keyword evidence="6" id="KW-1185">Reference proteome</keyword>
<protein>
    <submittedName>
        <fullName evidence="5">Transcriptional regulator</fullName>
    </submittedName>
</protein>
<organism evidence="5 6">
    <name type="scientific">Sinorhizobium chiapasense</name>
    <dbReference type="NCBI Taxonomy" id="501572"/>
    <lineage>
        <taxon>Bacteria</taxon>
        <taxon>Pseudomonadati</taxon>
        <taxon>Pseudomonadota</taxon>
        <taxon>Alphaproteobacteria</taxon>
        <taxon>Hyphomicrobiales</taxon>
        <taxon>Rhizobiaceae</taxon>
        <taxon>Sinorhizobium/Ensifer group</taxon>
        <taxon>Sinorhizobium</taxon>
    </lineage>
</organism>
<dbReference type="PROSITE" id="PS51755">
    <property type="entry name" value="OMPR_PHOB"/>
    <property type="match status" value="1"/>
</dbReference>
<reference evidence="5" key="1">
    <citation type="submission" date="2023-08" db="EMBL/GenBank/DDBJ databases">
        <title>Complete genome sequence of Sinorhizobium chiapanecum ITTG S70 isolated from Acaciella angustissima nodules in Chiapas-Mexico.</title>
        <authorList>
            <person name="Rincon-Rosales R."/>
            <person name="Rogel M.A."/>
            <person name="Rincon-Medina C.I."/>
            <person name="Guerrero G."/>
            <person name="Manzano-Gomez L.A."/>
            <person name="Lopez-Lopez A."/>
            <person name="Rincon Molina F.A."/>
            <person name="Martinez-Romero E."/>
        </authorList>
    </citation>
    <scope>NUCLEOTIDE SEQUENCE</scope>
    <source>
        <strain evidence="5">ITTG S70</strain>
        <plasmid evidence="5">pSchITTGS70a</plasmid>
    </source>
</reference>
<geneLocation type="plasmid" evidence="5 6">
    <name>pSchITTGS70a</name>
</geneLocation>
<dbReference type="SUPFAM" id="SSF46894">
    <property type="entry name" value="C-terminal effector domain of the bipartite response regulators"/>
    <property type="match status" value="1"/>
</dbReference>
<keyword evidence="5" id="KW-0614">Plasmid</keyword>
<evidence type="ECO:0000259" key="4">
    <source>
        <dbReference type="PROSITE" id="PS51755"/>
    </source>
</evidence>
<gene>
    <name evidence="5" type="ORF">RB548_20875</name>
</gene>
<evidence type="ECO:0000313" key="5">
    <source>
        <dbReference type="EMBL" id="WVT06112.1"/>
    </source>
</evidence>
<dbReference type="InterPro" id="IPR001867">
    <property type="entry name" value="OmpR/PhoB-type_DNA-bd"/>
</dbReference>
<evidence type="ECO:0000313" key="6">
    <source>
        <dbReference type="Proteomes" id="UP001432360"/>
    </source>
</evidence>
<dbReference type="Gene3D" id="1.10.10.10">
    <property type="entry name" value="Winged helix-like DNA-binding domain superfamily/Winged helix DNA-binding domain"/>
    <property type="match status" value="1"/>
</dbReference>
<dbReference type="InterPro" id="IPR036388">
    <property type="entry name" value="WH-like_DNA-bd_sf"/>
</dbReference>
<evidence type="ECO:0000256" key="2">
    <source>
        <dbReference type="PROSITE-ProRule" id="PRU01091"/>
    </source>
</evidence>
<dbReference type="CDD" id="cd00383">
    <property type="entry name" value="trans_reg_C"/>
    <property type="match status" value="1"/>
</dbReference>
<accession>A0ABZ2BEZ5</accession>
<dbReference type="Proteomes" id="UP001432360">
    <property type="component" value="Plasmid pSchITTGS70a"/>
</dbReference>
<proteinExistence type="predicted"/>
<dbReference type="InterPro" id="IPR016032">
    <property type="entry name" value="Sig_transdc_resp-reg_C-effctor"/>
</dbReference>
<name>A0ABZ2BEZ5_9HYPH</name>
<dbReference type="RefSeq" id="WP_331375178.1">
    <property type="nucleotide sequence ID" value="NZ_CP133149.1"/>
</dbReference>
<dbReference type="Pfam" id="PF00486">
    <property type="entry name" value="Trans_reg_C"/>
    <property type="match status" value="1"/>
</dbReference>
<sequence length="173" mass="19217">MSQPVKLCLTKILAGLSPAEAREVIMLRSASTALFGPLEQFHLQPGRDTEGAVRGSETEKPFTEKPTDVSFGPFRLFPTQFLLLERDTPVPLGSRALEILIVLLERRGELVSKQDLMARVWPNIFVEPANLTVHMSALRRALRDGHEGNRFIINIPGRGYCFVASVEVAGHKN</sequence>
<evidence type="ECO:0000256" key="1">
    <source>
        <dbReference type="ARBA" id="ARBA00023125"/>
    </source>
</evidence>
<evidence type="ECO:0000256" key="3">
    <source>
        <dbReference type="SAM" id="MobiDB-lite"/>
    </source>
</evidence>